<accession>A0A2G5TTJ0</accession>
<proteinExistence type="predicted"/>
<protein>
    <submittedName>
        <fullName evidence="1">Uncharacterized protein</fullName>
    </submittedName>
</protein>
<evidence type="ECO:0000313" key="2">
    <source>
        <dbReference type="Proteomes" id="UP000230233"/>
    </source>
</evidence>
<reference evidence="2" key="1">
    <citation type="submission" date="2017-10" db="EMBL/GenBank/DDBJ databases">
        <title>Rapid genome shrinkage in a self-fertile nematode reveals novel sperm competition proteins.</title>
        <authorList>
            <person name="Yin D."/>
            <person name="Schwarz E.M."/>
            <person name="Thomas C.G."/>
            <person name="Felde R.L."/>
            <person name="Korf I.F."/>
            <person name="Cutter A.D."/>
            <person name="Schartner C.M."/>
            <person name="Ralston E.J."/>
            <person name="Meyer B.J."/>
            <person name="Haag E.S."/>
        </authorList>
    </citation>
    <scope>NUCLEOTIDE SEQUENCE [LARGE SCALE GENOMIC DNA]</scope>
    <source>
        <strain evidence="2">JU1422</strain>
    </source>
</reference>
<dbReference type="EMBL" id="PDUG01000005">
    <property type="protein sequence ID" value="PIC30615.1"/>
    <property type="molecule type" value="Genomic_DNA"/>
</dbReference>
<dbReference type="Proteomes" id="UP000230233">
    <property type="component" value="Chromosome V"/>
</dbReference>
<comment type="caution">
    <text evidence="1">The sequence shown here is derived from an EMBL/GenBank/DDBJ whole genome shotgun (WGS) entry which is preliminary data.</text>
</comment>
<evidence type="ECO:0000313" key="1">
    <source>
        <dbReference type="EMBL" id="PIC30615.1"/>
    </source>
</evidence>
<gene>
    <name evidence="1" type="primary">Cnig_chr_V.g21800</name>
    <name evidence="1" type="ORF">B9Z55_021800</name>
</gene>
<sequence>MVESEGKLGPRCLDLSCETTCTKCPRANQCVLLGKPCDKEPCCPIPTCRPRAIAAWPVRTKREIWCTTQRCPEGYTCSPKSRICNRAK</sequence>
<name>A0A2G5TTJ0_9PELO</name>
<organism evidence="1 2">
    <name type="scientific">Caenorhabditis nigoni</name>
    <dbReference type="NCBI Taxonomy" id="1611254"/>
    <lineage>
        <taxon>Eukaryota</taxon>
        <taxon>Metazoa</taxon>
        <taxon>Ecdysozoa</taxon>
        <taxon>Nematoda</taxon>
        <taxon>Chromadorea</taxon>
        <taxon>Rhabditida</taxon>
        <taxon>Rhabditina</taxon>
        <taxon>Rhabditomorpha</taxon>
        <taxon>Rhabditoidea</taxon>
        <taxon>Rhabditidae</taxon>
        <taxon>Peloderinae</taxon>
        <taxon>Caenorhabditis</taxon>
    </lineage>
</organism>
<dbReference type="AlphaFoldDB" id="A0A2G5TTJ0"/>
<keyword evidence="2" id="KW-1185">Reference proteome</keyword>